<keyword evidence="2" id="KW-0433">Leucine-rich repeat</keyword>
<evidence type="ECO:0000259" key="10">
    <source>
        <dbReference type="Pfam" id="PF23559"/>
    </source>
</evidence>
<keyword evidence="13" id="KW-1185">Reference proteome</keyword>
<gene>
    <name evidence="12" type="ORF">OLEA9_A081137</name>
</gene>
<dbReference type="Gene3D" id="3.80.10.10">
    <property type="entry name" value="Ribonuclease Inhibitor"/>
    <property type="match status" value="4"/>
</dbReference>
<dbReference type="Gramene" id="OE9A081137T1">
    <property type="protein sequence ID" value="OE9A081137C1"/>
    <property type="gene ID" value="OE9A081137"/>
</dbReference>
<evidence type="ECO:0000256" key="1">
    <source>
        <dbReference type="ARBA" id="ARBA00008894"/>
    </source>
</evidence>
<feature type="domain" description="NB-ARC" evidence="7">
    <location>
        <begin position="187"/>
        <end position="341"/>
    </location>
</feature>
<dbReference type="InterPro" id="IPR057135">
    <property type="entry name" value="At4g27190-like_LRR"/>
</dbReference>
<feature type="domain" description="Disease resistance protein At4g27190-like leucine-rich repeats" evidence="9">
    <location>
        <begin position="939"/>
        <end position="1054"/>
    </location>
</feature>
<dbReference type="GO" id="GO:0005524">
    <property type="term" value="F:ATP binding"/>
    <property type="evidence" value="ECO:0007669"/>
    <property type="project" value="UniProtKB-KW"/>
</dbReference>
<dbReference type="InterPro" id="IPR027417">
    <property type="entry name" value="P-loop_NTPase"/>
</dbReference>
<accession>A0A8S0U8H8</accession>
<dbReference type="GO" id="GO:0051607">
    <property type="term" value="P:defense response to virus"/>
    <property type="evidence" value="ECO:0007669"/>
    <property type="project" value="UniProtKB-ARBA"/>
</dbReference>
<dbReference type="Pfam" id="PF25019">
    <property type="entry name" value="LRR_R13L1-DRL21"/>
    <property type="match status" value="1"/>
</dbReference>
<evidence type="ECO:0000256" key="5">
    <source>
        <dbReference type="ARBA" id="ARBA00022821"/>
    </source>
</evidence>
<dbReference type="InterPro" id="IPR002182">
    <property type="entry name" value="NB-ARC"/>
</dbReference>
<dbReference type="InterPro" id="IPR056789">
    <property type="entry name" value="LRR_R13L1-DRL21"/>
</dbReference>
<evidence type="ECO:0000313" key="12">
    <source>
        <dbReference type="EMBL" id="CAA3015445.1"/>
    </source>
</evidence>
<dbReference type="Pfam" id="PF18052">
    <property type="entry name" value="Rx_N"/>
    <property type="match status" value="1"/>
</dbReference>
<dbReference type="InterPro" id="IPR036388">
    <property type="entry name" value="WH-like_DNA-bd_sf"/>
</dbReference>
<evidence type="ECO:0000313" key="13">
    <source>
        <dbReference type="Proteomes" id="UP000594638"/>
    </source>
</evidence>
<feature type="domain" description="Disease resistance N-terminal" evidence="8">
    <location>
        <begin position="9"/>
        <end position="93"/>
    </location>
</feature>
<name>A0A8S0U8H8_OLEEU</name>
<evidence type="ECO:0000259" key="9">
    <source>
        <dbReference type="Pfam" id="PF23247"/>
    </source>
</evidence>
<feature type="domain" description="Disease resistance protein winged helix" evidence="10">
    <location>
        <begin position="425"/>
        <end position="496"/>
    </location>
</feature>
<comment type="similarity">
    <text evidence="1">Belongs to the disease resistance NB-LRR family.</text>
</comment>
<protein>
    <submittedName>
        <fullName evidence="12">Disease resistance RGA3</fullName>
    </submittedName>
</protein>
<dbReference type="Proteomes" id="UP000594638">
    <property type="component" value="Unassembled WGS sequence"/>
</dbReference>
<evidence type="ECO:0000256" key="6">
    <source>
        <dbReference type="ARBA" id="ARBA00022840"/>
    </source>
</evidence>
<dbReference type="FunFam" id="1.10.10.10:FF:000322">
    <property type="entry name" value="Probable disease resistance protein At1g63360"/>
    <property type="match status" value="1"/>
</dbReference>
<dbReference type="AlphaFoldDB" id="A0A8S0U8H8"/>
<dbReference type="InterPro" id="IPR038005">
    <property type="entry name" value="RX-like_CC"/>
</dbReference>
<feature type="domain" description="R13L1/DRL21-like LRR repeat region" evidence="11">
    <location>
        <begin position="673"/>
        <end position="811"/>
    </location>
</feature>
<dbReference type="Gene3D" id="1.20.5.4130">
    <property type="match status" value="1"/>
</dbReference>
<sequence>MNAAISAPVRVTLQKLLDLADPDLSLMWSFKKDLRKLDGMLKMMDLFLQDAERREVTEEAVKLWLKNLRDVTYDADHVLDEINYEDMRHMVEIQEQTKIWACLNIFCFTPRLVFRWRMARRIKEINVDFEDINKHASDLGLQRVANYALIVPLFKETDSITVDSNVVGRQDDGAEILKLITNTKDRVISVLPIVGMGGLGKTTLARSVFNHRSTKSLFGVTIWVCVSENFEVITLFKRILESLGESSHGASRQAVVDKLRRKLEGKRYLLVLDDIWNDKRQAWDDFQGTMAGVNPNKGNVIMVTTRLQSVASIVKTYRDPYCLKLLTDDECWSIIKARAFGEEEVPEQFEIVGKKIACKCGGLPLAAKTIVGTLRGKEVDDWVSVLETRLSNLGANEDSIMQVLKISFDRLSSPLLKKCFAYCSIFAKDSEIEREDLIQLWMAEGFLPDKPEINMETLGNTFFKILLQNSFLQEAVKDIYGNVEYCKMHDLVHDLACSVSNSESYNAEDRSTDDIPKVRYLAMKLLEQETRAFTEEKASYLRTFFLRRGNLPDQILPWFKHLHILKLCRVDIKDLPSAIGKLIHLRYLNASENYEMKTLPDSICKLYNLQTLRISSCHRLRRLPERLCDLRNLRHLYFYSYDKDFQMPPKIGELSCLQTLQFFRVGDKEGYRIKELELLENLTGKLEIRNLQVVNGMEEAKEANLVGKPKIYELSFMWTTNNDENVSEGNNNDESVLEGLQPHPNLKSMTIKRFRGTNFPSWTMRMEVFLDGRGQSKLDKLTEINFSNCKNCEEIPMFGHLPLLKYLTLDGLTSVRSIGRSFYGVSSSNGGQETEVMFPTLKRLVLNNMPNLTEWAEAEVMPVAKTRTSRVQAFPCLEFLEIEYCHKLNTSPSHFPCLEALNIDTMDSDFPVTKILSSSNPTSLESLWIKNISQLTCLPHMKGCQKYLRDLNIEDCENLRELPDDLHNFRSLETLRIIGCRSLHSISYQSGQKCPPSLRTLVIKNCSELSSLPSEIIQFRCLEHLTVTGCDKLISFPMDLGELPCLSMLAIHDCPELRSLPKGIFRLNNLRDVTIGGFSKSIDFNSFQAALNDIQGSKSLAYLTLCGWDHWDSLPYQVQHLTSLKQLTLHGFGIEALPNWIGGMSFLFGLQLINCQKLRHMPSRKEMQRLTQLSKLRVQGCPLLAEWCREKGTFQWEHSPWPGQGFSIYPKLNVINW</sequence>
<proteinExistence type="inferred from homology"/>
<dbReference type="SUPFAM" id="SSF52058">
    <property type="entry name" value="L domain-like"/>
    <property type="match status" value="2"/>
</dbReference>
<dbReference type="PANTHER" id="PTHR36766">
    <property type="entry name" value="PLANT BROAD-SPECTRUM MILDEW RESISTANCE PROTEIN RPW8"/>
    <property type="match status" value="1"/>
</dbReference>
<dbReference type="PANTHER" id="PTHR36766:SF70">
    <property type="entry name" value="DISEASE RESISTANCE PROTEIN RGA4"/>
    <property type="match status" value="1"/>
</dbReference>
<evidence type="ECO:0000256" key="2">
    <source>
        <dbReference type="ARBA" id="ARBA00022614"/>
    </source>
</evidence>
<dbReference type="FunFam" id="3.40.50.300:FF:001091">
    <property type="entry name" value="Probable disease resistance protein At1g61300"/>
    <property type="match status" value="1"/>
</dbReference>
<evidence type="ECO:0000256" key="3">
    <source>
        <dbReference type="ARBA" id="ARBA00022737"/>
    </source>
</evidence>
<dbReference type="SUPFAM" id="SSF52540">
    <property type="entry name" value="P-loop containing nucleoside triphosphate hydrolases"/>
    <property type="match status" value="1"/>
</dbReference>
<organism evidence="12 13">
    <name type="scientific">Olea europaea subsp. europaea</name>
    <dbReference type="NCBI Taxonomy" id="158383"/>
    <lineage>
        <taxon>Eukaryota</taxon>
        <taxon>Viridiplantae</taxon>
        <taxon>Streptophyta</taxon>
        <taxon>Embryophyta</taxon>
        <taxon>Tracheophyta</taxon>
        <taxon>Spermatophyta</taxon>
        <taxon>Magnoliopsida</taxon>
        <taxon>eudicotyledons</taxon>
        <taxon>Gunneridae</taxon>
        <taxon>Pentapetalae</taxon>
        <taxon>asterids</taxon>
        <taxon>lamiids</taxon>
        <taxon>Lamiales</taxon>
        <taxon>Oleaceae</taxon>
        <taxon>Oleeae</taxon>
        <taxon>Olea</taxon>
    </lineage>
</organism>
<dbReference type="OrthoDB" id="1896560at2759"/>
<reference evidence="12 13" key="1">
    <citation type="submission" date="2019-12" db="EMBL/GenBank/DDBJ databases">
        <authorList>
            <person name="Alioto T."/>
            <person name="Alioto T."/>
            <person name="Gomez Garrido J."/>
        </authorList>
    </citation>
    <scope>NUCLEOTIDE SEQUENCE [LARGE SCALE GENOMIC DNA]</scope>
</reference>
<dbReference type="InterPro" id="IPR041118">
    <property type="entry name" value="Rx_N"/>
</dbReference>
<keyword evidence="6" id="KW-0067">ATP-binding</keyword>
<dbReference type="Gene3D" id="1.10.10.10">
    <property type="entry name" value="Winged helix-like DNA-binding domain superfamily/Winged helix DNA-binding domain"/>
    <property type="match status" value="1"/>
</dbReference>
<dbReference type="Gene3D" id="3.40.50.300">
    <property type="entry name" value="P-loop containing nucleotide triphosphate hydrolases"/>
    <property type="match status" value="1"/>
</dbReference>
<dbReference type="InterPro" id="IPR032675">
    <property type="entry name" value="LRR_dom_sf"/>
</dbReference>
<keyword evidence="4" id="KW-0547">Nucleotide-binding</keyword>
<dbReference type="PRINTS" id="PR00364">
    <property type="entry name" value="DISEASERSIST"/>
</dbReference>
<dbReference type="Gene3D" id="1.10.8.430">
    <property type="entry name" value="Helical domain of apoptotic protease-activating factors"/>
    <property type="match status" value="1"/>
</dbReference>
<keyword evidence="3" id="KW-0677">Repeat</keyword>
<dbReference type="Pfam" id="PF23559">
    <property type="entry name" value="WHD_DRP"/>
    <property type="match status" value="1"/>
</dbReference>
<dbReference type="GO" id="GO:0043531">
    <property type="term" value="F:ADP binding"/>
    <property type="evidence" value="ECO:0007669"/>
    <property type="project" value="InterPro"/>
</dbReference>
<dbReference type="Pfam" id="PF00931">
    <property type="entry name" value="NB-ARC"/>
    <property type="match status" value="1"/>
</dbReference>
<keyword evidence="5" id="KW-0611">Plant defense</keyword>
<dbReference type="InterPro" id="IPR058922">
    <property type="entry name" value="WHD_DRP"/>
</dbReference>
<evidence type="ECO:0000256" key="4">
    <source>
        <dbReference type="ARBA" id="ARBA00022741"/>
    </source>
</evidence>
<dbReference type="EMBL" id="CACTIH010007552">
    <property type="protein sequence ID" value="CAA3015445.1"/>
    <property type="molecule type" value="Genomic_DNA"/>
</dbReference>
<evidence type="ECO:0000259" key="7">
    <source>
        <dbReference type="Pfam" id="PF00931"/>
    </source>
</evidence>
<evidence type="ECO:0000259" key="8">
    <source>
        <dbReference type="Pfam" id="PF18052"/>
    </source>
</evidence>
<evidence type="ECO:0000259" key="11">
    <source>
        <dbReference type="Pfam" id="PF25019"/>
    </source>
</evidence>
<dbReference type="Pfam" id="PF23247">
    <property type="entry name" value="LRR_RPS2"/>
    <property type="match status" value="1"/>
</dbReference>
<dbReference type="CDD" id="cd14798">
    <property type="entry name" value="RX-CC_like"/>
    <property type="match status" value="1"/>
</dbReference>
<dbReference type="InterPro" id="IPR042197">
    <property type="entry name" value="Apaf_helical"/>
</dbReference>
<comment type="caution">
    <text evidence="12">The sequence shown here is derived from an EMBL/GenBank/DDBJ whole genome shotgun (WGS) entry which is preliminary data.</text>
</comment>